<proteinExistence type="predicted"/>
<comment type="caution">
    <text evidence="1">The sequence shown here is derived from an EMBL/GenBank/DDBJ whole genome shotgun (WGS) entry which is preliminary data.</text>
</comment>
<dbReference type="Pfam" id="PF09620">
    <property type="entry name" value="Cas_csx3"/>
    <property type="match status" value="1"/>
</dbReference>
<dbReference type="Proteomes" id="UP000177130">
    <property type="component" value="Unassembled WGS sequence"/>
</dbReference>
<organism evidence="1 2">
    <name type="scientific">Candidatus Taylorbacteria bacterium RIFCSPHIGHO2_02_FULL_43_32b</name>
    <dbReference type="NCBI Taxonomy" id="1802306"/>
    <lineage>
        <taxon>Bacteria</taxon>
        <taxon>Candidatus Tayloriibacteriota</taxon>
    </lineage>
</organism>
<dbReference type="STRING" id="1802306.A3C72_00085"/>
<gene>
    <name evidence="1" type="ORF">A3C72_00085</name>
</gene>
<dbReference type="InterPro" id="IPR013409">
    <property type="entry name" value="CRISPR-assoc_prot_Crn3/Csx3"/>
</dbReference>
<dbReference type="AlphaFoldDB" id="A0A1G2MHK6"/>
<name>A0A1G2MHK6_9BACT</name>
<evidence type="ECO:0000313" key="2">
    <source>
        <dbReference type="Proteomes" id="UP000177130"/>
    </source>
</evidence>
<dbReference type="EMBL" id="MHRK01000041">
    <property type="protein sequence ID" value="OHA23204.1"/>
    <property type="molecule type" value="Genomic_DNA"/>
</dbReference>
<protein>
    <submittedName>
        <fullName evidence="1">Uncharacterized protein</fullName>
    </submittedName>
</protein>
<evidence type="ECO:0000313" key="1">
    <source>
        <dbReference type="EMBL" id="OHA23204.1"/>
    </source>
</evidence>
<sequence>MNTYKIEATKATVNGTEATMFKVGFGDPAQNDVIVRDAESRMTEILAGKPEDDNYNPDAEVKGGELALVNGPASLPVAMVLAHKLGHLFGAVACFDPKLGKYVVSIAHGGTYTVGQLVG</sequence>
<reference evidence="1 2" key="1">
    <citation type="journal article" date="2016" name="Nat. Commun.">
        <title>Thousands of microbial genomes shed light on interconnected biogeochemical processes in an aquifer system.</title>
        <authorList>
            <person name="Anantharaman K."/>
            <person name="Brown C.T."/>
            <person name="Hug L.A."/>
            <person name="Sharon I."/>
            <person name="Castelle C.J."/>
            <person name="Probst A.J."/>
            <person name="Thomas B.C."/>
            <person name="Singh A."/>
            <person name="Wilkins M.J."/>
            <person name="Karaoz U."/>
            <person name="Brodie E.L."/>
            <person name="Williams K.H."/>
            <person name="Hubbard S.S."/>
            <person name="Banfield J.F."/>
        </authorList>
    </citation>
    <scope>NUCLEOTIDE SEQUENCE [LARGE SCALE GENOMIC DNA]</scope>
</reference>
<accession>A0A1G2MHK6</accession>